<dbReference type="AlphaFoldDB" id="A0A7J3Y024"/>
<keyword evidence="1" id="KW-1133">Transmembrane helix</keyword>
<gene>
    <name evidence="2" type="ORF">ENM60_05790</name>
</gene>
<proteinExistence type="predicted"/>
<reference evidence="2" key="1">
    <citation type="journal article" date="2020" name="mSystems">
        <title>Genome- and Community-Level Interaction Insights into Carbon Utilization and Element Cycling Functions of Hydrothermarchaeota in Hydrothermal Sediment.</title>
        <authorList>
            <person name="Zhou Z."/>
            <person name="Liu Y."/>
            <person name="Xu W."/>
            <person name="Pan J."/>
            <person name="Luo Z.H."/>
            <person name="Li M."/>
        </authorList>
    </citation>
    <scope>NUCLEOTIDE SEQUENCE [LARGE SCALE GENOMIC DNA]</scope>
    <source>
        <strain evidence="2">SpSt-110</strain>
    </source>
</reference>
<keyword evidence="1" id="KW-0472">Membrane</keyword>
<protein>
    <submittedName>
        <fullName evidence="2">Uncharacterized protein</fullName>
    </submittedName>
</protein>
<sequence length="109" mass="11930">MVSISLVYELSSIVGVLILILLLVASFLKGGLLKIVFTPLGTLTILLHYTIIYLVETSRSLNLIILPLLLVESTSKGSTIYPDVGQLIILGEIVLWRNEIVGLIKRRAG</sequence>
<evidence type="ECO:0000313" key="2">
    <source>
        <dbReference type="EMBL" id="HHP68276.1"/>
    </source>
</evidence>
<feature type="transmembrane region" description="Helical" evidence="1">
    <location>
        <begin position="35"/>
        <end position="55"/>
    </location>
</feature>
<comment type="caution">
    <text evidence="2">The sequence shown here is derived from an EMBL/GenBank/DDBJ whole genome shotgun (WGS) entry which is preliminary data.</text>
</comment>
<evidence type="ECO:0000256" key="1">
    <source>
        <dbReference type="SAM" id="Phobius"/>
    </source>
</evidence>
<organism evidence="2">
    <name type="scientific">Thermogladius calderae</name>
    <dbReference type="NCBI Taxonomy" id="1200300"/>
    <lineage>
        <taxon>Archaea</taxon>
        <taxon>Thermoproteota</taxon>
        <taxon>Thermoprotei</taxon>
        <taxon>Desulfurococcales</taxon>
        <taxon>Desulfurococcaceae</taxon>
        <taxon>Thermogladius</taxon>
    </lineage>
</organism>
<name>A0A7J3Y024_9CREN</name>
<dbReference type="EMBL" id="DRYK01000075">
    <property type="protein sequence ID" value="HHP68276.1"/>
    <property type="molecule type" value="Genomic_DNA"/>
</dbReference>
<feature type="transmembrane region" description="Helical" evidence="1">
    <location>
        <begin position="6"/>
        <end position="28"/>
    </location>
</feature>
<accession>A0A7J3Y024</accession>
<keyword evidence="1" id="KW-0812">Transmembrane</keyword>